<proteinExistence type="predicted"/>
<organism evidence="2 3">
    <name type="scientific">Lottia gigantea</name>
    <name type="common">Giant owl limpet</name>
    <dbReference type="NCBI Taxonomy" id="225164"/>
    <lineage>
        <taxon>Eukaryota</taxon>
        <taxon>Metazoa</taxon>
        <taxon>Spiralia</taxon>
        <taxon>Lophotrochozoa</taxon>
        <taxon>Mollusca</taxon>
        <taxon>Gastropoda</taxon>
        <taxon>Patellogastropoda</taxon>
        <taxon>Lottioidea</taxon>
        <taxon>Lottiidae</taxon>
        <taxon>Lottia</taxon>
    </lineage>
</organism>
<name>V3ZID0_LOTGI</name>
<evidence type="ECO:0000256" key="1">
    <source>
        <dbReference type="SAM" id="MobiDB-lite"/>
    </source>
</evidence>
<dbReference type="CTD" id="20236661"/>
<evidence type="ECO:0000313" key="3">
    <source>
        <dbReference type="Proteomes" id="UP000030746"/>
    </source>
</evidence>
<dbReference type="KEGG" id="lgi:LOTGIDRAFT_155271"/>
<evidence type="ECO:0000313" key="2">
    <source>
        <dbReference type="EMBL" id="ESO83962.1"/>
    </source>
</evidence>
<dbReference type="HOGENOM" id="CLU_1779548_0_0_1"/>
<keyword evidence="3" id="KW-1185">Reference proteome</keyword>
<reference evidence="2 3" key="1">
    <citation type="journal article" date="2013" name="Nature">
        <title>Insights into bilaterian evolution from three spiralian genomes.</title>
        <authorList>
            <person name="Simakov O."/>
            <person name="Marletaz F."/>
            <person name="Cho S.J."/>
            <person name="Edsinger-Gonzales E."/>
            <person name="Havlak P."/>
            <person name="Hellsten U."/>
            <person name="Kuo D.H."/>
            <person name="Larsson T."/>
            <person name="Lv J."/>
            <person name="Arendt D."/>
            <person name="Savage R."/>
            <person name="Osoegawa K."/>
            <person name="de Jong P."/>
            <person name="Grimwood J."/>
            <person name="Chapman J.A."/>
            <person name="Shapiro H."/>
            <person name="Aerts A."/>
            <person name="Otillar R.P."/>
            <person name="Terry A.Y."/>
            <person name="Boore J.L."/>
            <person name="Grigoriev I.V."/>
            <person name="Lindberg D.R."/>
            <person name="Seaver E.C."/>
            <person name="Weisblat D.A."/>
            <person name="Putnam N.H."/>
            <person name="Rokhsar D.S."/>
        </authorList>
    </citation>
    <scope>NUCLEOTIDE SEQUENCE [LARGE SCALE GENOMIC DNA]</scope>
</reference>
<sequence>MSKRQTLQILDFDEVSPQPKMYEASEMKRNLTRDFDLPWFIKNSEESITADDSVSQVIENQTRLDIVTIQTKIDQCKERQEIEMAKLKIQKQEELLALKMELALANAKLDIESECGSHISQSNFASRFQKSKPKENRPKNTTSRAD</sequence>
<dbReference type="GeneID" id="20236661"/>
<feature type="region of interest" description="Disordered" evidence="1">
    <location>
        <begin position="122"/>
        <end position="146"/>
    </location>
</feature>
<dbReference type="EMBL" id="KB203566">
    <property type="protein sequence ID" value="ESO83962.1"/>
    <property type="molecule type" value="Genomic_DNA"/>
</dbReference>
<protein>
    <submittedName>
        <fullName evidence="2">Uncharacterized protein</fullName>
    </submittedName>
</protein>
<dbReference type="Proteomes" id="UP000030746">
    <property type="component" value="Unassembled WGS sequence"/>
</dbReference>
<dbReference type="AlphaFoldDB" id="V3ZID0"/>
<accession>V3ZID0</accession>
<gene>
    <name evidence="2" type="ORF">LOTGIDRAFT_155271</name>
</gene>
<dbReference type="RefSeq" id="XP_009065091.1">
    <property type="nucleotide sequence ID" value="XM_009066843.1"/>
</dbReference>